<keyword evidence="2" id="KW-1185">Reference proteome</keyword>
<dbReference type="GeneID" id="19738743"/>
<dbReference type="EMBL" id="HF920637">
    <property type="protein sequence ID" value="CCV02531.1"/>
    <property type="molecule type" value="Genomic_DNA"/>
</dbReference>
<evidence type="ECO:0000313" key="1">
    <source>
        <dbReference type="EMBL" id="CCV02531.1"/>
    </source>
</evidence>
<sequence>MEQEQLYLSKAVMAMTNQSSFIRGYQDIGQLHYMILYRITNISEDCVMLEYFHNDNYNIIFIPATERDGTLLKERCIKPRPFKTITFGDVSVEKKILLICHEVDVMLSDIANLRKNLYYGACGYLKVNNVDSTLKRTYTFDDEKLKIQNKTTNDVYSF</sequence>
<dbReference type="KEGG" id="vg:19738743"/>
<proteinExistence type="predicted"/>
<gene>
    <name evidence="1" type="primary">159R</name>
    <name evidence="1" type="ORF">IIV31_159R</name>
</gene>
<dbReference type="OrthoDB" id="33940at10239"/>
<name>A0A068QKM9_9VIRU</name>
<accession>A0A068QKM9</accession>
<organism evidence="1 2">
    <name type="scientific">Armadillidium vulgare iridescent virus</name>
    <dbReference type="NCBI Taxonomy" id="72201"/>
    <lineage>
        <taxon>Viruses</taxon>
        <taxon>Varidnaviria</taxon>
        <taxon>Bamfordvirae</taxon>
        <taxon>Nucleocytoviricota</taxon>
        <taxon>Megaviricetes</taxon>
        <taxon>Pimascovirales</taxon>
        <taxon>Pimascovirales incertae sedis</taxon>
        <taxon>Iridoviridae</taxon>
        <taxon>Betairidovirinae</taxon>
        <taxon>Iridovirus</taxon>
        <taxon>Iridovirus armadillidium1</taxon>
        <taxon>Invertebrate iridescent virus 31</taxon>
    </lineage>
</organism>
<dbReference type="RefSeq" id="YP_009046773.1">
    <property type="nucleotide sequence ID" value="NC_024451.1"/>
</dbReference>
<dbReference type="Proteomes" id="UP000114278">
    <property type="component" value="Segment"/>
</dbReference>
<protein>
    <submittedName>
        <fullName evidence="1">Uncharacterized protein</fullName>
    </submittedName>
</protein>
<reference evidence="1 2" key="1">
    <citation type="journal article" date="2014" name="J. Gen. Virol.">
        <title>Genome sequence of a crustacean iridovirus, IIV31, isolated from the pill bug, Armadillidium vulgare.</title>
        <authorList>
            <person name="Piegu B."/>
            <person name="Guizard S."/>
            <person name="Yeping T."/>
            <person name="Cruaud C."/>
            <person name="Asgari S."/>
            <person name="Bideshi D.K."/>
            <person name="Federici B.A."/>
            <person name="Bigot Y."/>
        </authorList>
    </citation>
    <scope>NUCLEOTIDE SEQUENCE [LARGE SCALE GENOMIC DNA]</scope>
</reference>
<evidence type="ECO:0000313" key="2">
    <source>
        <dbReference type="Proteomes" id="UP000114278"/>
    </source>
</evidence>